<evidence type="ECO:0000256" key="4">
    <source>
        <dbReference type="PROSITE-ProRule" id="PRU00335"/>
    </source>
</evidence>
<name>A0ABW2JAL8_9ACTN</name>
<evidence type="ECO:0000313" key="7">
    <source>
        <dbReference type="Proteomes" id="UP001596523"/>
    </source>
</evidence>
<dbReference type="Pfam" id="PF16859">
    <property type="entry name" value="TetR_C_11"/>
    <property type="match status" value="1"/>
</dbReference>
<keyword evidence="3" id="KW-0804">Transcription</keyword>
<organism evidence="6 7">
    <name type="scientific">Streptomyces monticola</name>
    <dbReference type="NCBI Taxonomy" id="2666263"/>
    <lineage>
        <taxon>Bacteria</taxon>
        <taxon>Bacillati</taxon>
        <taxon>Actinomycetota</taxon>
        <taxon>Actinomycetes</taxon>
        <taxon>Kitasatosporales</taxon>
        <taxon>Streptomycetaceae</taxon>
        <taxon>Streptomyces</taxon>
    </lineage>
</organism>
<dbReference type="PANTHER" id="PTHR30055">
    <property type="entry name" value="HTH-TYPE TRANSCRIPTIONAL REGULATOR RUTR"/>
    <property type="match status" value="1"/>
</dbReference>
<protein>
    <submittedName>
        <fullName evidence="6">TetR/AcrR family transcriptional regulator</fullName>
    </submittedName>
</protein>
<feature type="domain" description="HTH tetR-type" evidence="5">
    <location>
        <begin position="21"/>
        <end position="81"/>
    </location>
</feature>
<keyword evidence="1" id="KW-0805">Transcription regulation</keyword>
<dbReference type="InterPro" id="IPR050109">
    <property type="entry name" value="HTH-type_TetR-like_transc_reg"/>
</dbReference>
<sequence length="207" mass="22524">MATSRWPAAPARRASPRRRGAVLERAILDAALEQLSTVGWNGLTMEGVAAGAQTGKAAVYRRWPSKEDLVADALQAGLPGIGAVSDSGSVREDLLQLCRKMREAMYSRPGIALRAVLHECDGAMAERFHEVIFDGVIRPSVDQIRAVVRRGTERGEVRRGAESDLVCETIPAMMMYRSKVYGSEWTESDLAELIDELMLPLLGAGGE</sequence>
<evidence type="ECO:0000256" key="1">
    <source>
        <dbReference type="ARBA" id="ARBA00023015"/>
    </source>
</evidence>
<dbReference type="SUPFAM" id="SSF46689">
    <property type="entry name" value="Homeodomain-like"/>
    <property type="match status" value="1"/>
</dbReference>
<dbReference type="PRINTS" id="PR00455">
    <property type="entry name" value="HTHTETR"/>
</dbReference>
<reference evidence="7" key="1">
    <citation type="journal article" date="2019" name="Int. J. Syst. Evol. Microbiol.">
        <title>The Global Catalogue of Microorganisms (GCM) 10K type strain sequencing project: providing services to taxonomists for standard genome sequencing and annotation.</title>
        <authorList>
            <consortium name="The Broad Institute Genomics Platform"/>
            <consortium name="The Broad Institute Genome Sequencing Center for Infectious Disease"/>
            <person name="Wu L."/>
            <person name="Ma J."/>
        </authorList>
    </citation>
    <scope>NUCLEOTIDE SEQUENCE [LARGE SCALE GENOMIC DNA]</scope>
    <source>
        <strain evidence="7">SYNS20</strain>
    </source>
</reference>
<dbReference type="InterPro" id="IPR001647">
    <property type="entry name" value="HTH_TetR"/>
</dbReference>
<gene>
    <name evidence="6" type="ORF">ACFQVC_00425</name>
</gene>
<dbReference type="InterPro" id="IPR036271">
    <property type="entry name" value="Tet_transcr_reg_TetR-rel_C_sf"/>
</dbReference>
<dbReference type="PROSITE" id="PS50977">
    <property type="entry name" value="HTH_TETR_2"/>
    <property type="match status" value="1"/>
</dbReference>
<dbReference type="InterPro" id="IPR009057">
    <property type="entry name" value="Homeodomain-like_sf"/>
</dbReference>
<proteinExistence type="predicted"/>
<dbReference type="Gene3D" id="1.10.10.60">
    <property type="entry name" value="Homeodomain-like"/>
    <property type="match status" value="1"/>
</dbReference>
<dbReference type="PANTHER" id="PTHR30055:SF225">
    <property type="entry name" value="TRANSCRIPTIONAL REGULATORY PROTEIN-RELATED"/>
    <property type="match status" value="1"/>
</dbReference>
<comment type="caution">
    <text evidence="6">The sequence shown here is derived from an EMBL/GenBank/DDBJ whole genome shotgun (WGS) entry which is preliminary data.</text>
</comment>
<dbReference type="Proteomes" id="UP001596523">
    <property type="component" value="Unassembled WGS sequence"/>
</dbReference>
<feature type="DNA-binding region" description="H-T-H motif" evidence="4">
    <location>
        <begin position="44"/>
        <end position="63"/>
    </location>
</feature>
<keyword evidence="2 4" id="KW-0238">DNA-binding</keyword>
<dbReference type="Pfam" id="PF00440">
    <property type="entry name" value="TetR_N"/>
    <property type="match status" value="1"/>
</dbReference>
<evidence type="ECO:0000313" key="6">
    <source>
        <dbReference type="EMBL" id="MFC7302678.1"/>
    </source>
</evidence>
<dbReference type="Gene3D" id="1.10.357.10">
    <property type="entry name" value="Tetracycline Repressor, domain 2"/>
    <property type="match status" value="1"/>
</dbReference>
<dbReference type="EMBL" id="JBHTCF010000001">
    <property type="protein sequence ID" value="MFC7302678.1"/>
    <property type="molecule type" value="Genomic_DNA"/>
</dbReference>
<dbReference type="InterPro" id="IPR011075">
    <property type="entry name" value="TetR_C"/>
</dbReference>
<accession>A0ABW2JAL8</accession>
<evidence type="ECO:0000256" key="3">
    <source>
        <dbReference type="ARBA" id="ARBA00023163"/>
    </source>
</evidence>
<keyword evidence="7" id="KW-1185">Reference proteome</keyword>
<evidence type="ECO:0000259" key="5">
    <source>
        <dbReference type="PROSITE" id="PS50977"/>
    </source>
</evidence>
<dbReference type="SUPFAM" id="SSF48498">
    <property type="entry name" value="Tetracyclin repressor-like, C-terminal domain"/>
    <property type="match status" value="1"/>
</dbReference>
<evidence type="ECO:0000256" key="2">
    <source>
        <dbReference type="ARBA" id="ARBA00023125"/>
    </source>
</evidence>
<dbReference type="RefSeq" id="WP_381827010.1">
    <property type="nucleotide sequence ID" value="NZ_JBHTCF010000001.1"/>
</dbReference>